<dbReference type="AlphaFoldDB" id="A0A9W9EJC7"/>
<proteinExistence type="predicted"/>
<accession>A0A9W9EJC7</accession>
<reference evidence="2" key="1">
    <citation type="submission" date="2022-11" db="EMBL/GenBank/DDBJ databases">
        <authorList>
            <person name="Petersen C."/>
        </authorList>
    </citation>
    <scope>NUCLEOTIDE SEQUENCE</scope>
    <source>
        <strain evidence="2">IBT 30761</strain>
    </source>
</reference>
<evidence type="ECO:0000256" key="1">
    <source>
        <dbReference type="SAM" id="Phobius"/>
    </source>
</evidence>
<dbReference type="Proteomes" id="UP001149074">
    <property type="component" value="Unassembled WGS sequence"/>
</dbReference>
<dbReference type="EMBL" id="JAPQKI010000011">
    <property type="protein sequence ID" value="KAJ5082879.1"/>
    <property type="molecule type" value="Genomic_DNA"/>
</dbReference>
<evidence type="ECO:0000313" key="3">
    <source>
        <dbReference type="Proteomes" id="UP001149074"/>
    </source>
</evidence>
<keyword evidence="1" id="KW-0812">Transmembrane</keyword>
<dbReference type="OrthoDB" id="4540793at2759"/>
<protein>
    <submittedName>
        <fullName evidence="2">Uncharacterized protein</fullName>
    </submittedName>
</protein>
<reference evidence="2" key="2">
    <citation type="journal article" date="2023" name="IMA Fungus">
        <title>Comparative genomic study of the Penicillium genus elucidates a diverse pangenome and 15 lateral gene transfer events.</title>
        <authorList>
            <person name="Petersen C."/>
            <person name="Sorensen T."/>
            <person name="Nielsen M.R."/>
            <person name="Sondergaard T.E."/>
            <person name="Sorensen J.L."/>
            <person name="Fitzpatrick D.A."/>
            <person name="Frisvad J.C."/>
            <person name="Nielsen K.L."/>
        </authorList>
    </citation>
    <scope>NUCLEOTIDE SEQUENCE</scope>
    <source>
        <strain evidence="2">IBT 30761</strain>
    </source>
</reference>
<comment type="caution">
    <text evidence="2">The sequence shown here is derived from an EMBL/GenBank/DDBJ whole genome shotgun (WGS) entry which is preliminary data.</text>
</comment>
<gene>
    <name evidence="2" type="ORF">N7532_011922</name>
</gene>
<feature type="transmembrane region" description="Helical" evidence="1">
    <location>
        <begin position="128"/>
        <end position="149"/>
    </location>
</feature>
<keyword evidence="1" id="KW-1133">Transmembrane helix</keyword>
<feature type="transmembrane region" description="Helical" evidence="1">
    <location>
        <begin position="100"/>
        <end position="122"/>
    </location>
</feature>
<sequence>MKVTTTSTSAVTTNFAERGTAFASLQQKLSLQRVPPGLSPPVGSKHMMDLFNDPDRYVPGAIRVIQQIPKKMNASLVNSSSEQIEEWGICFQEGWNRSRIWWLLAGVFGVGSLLFGVVWGVLEKDVQGAFGVAGWWMMAATILVGVLGAF</sequence>
<keyword evidence="3" id="KW-1185">Reference proteome</keyword>
<name>A0A9W9EJC7_9EURO</name>
<organism evidence="2 3">
    <name type="scientific">Penicillium argentinense</name>
    <dbReference type="NCBI Taxonomy" id="1131581"/>
    <lineage>
        <taxon>Eukaryota</taxon>
        <taxon>Fungi</taxon>
        <taxon>Dikarya</taxon>
        <taxon>Ascomycota</taxon>
        <taxon>Pezizomycotina</taxon>
        <taxon>Eurotiomycetes</taxon>
        <taxon>Eurotiomycetidae</taxon>
        <taxon>Eurotiales</taxon>
        <taxon>Aspergillaceae</taxon>
        <taxon>Penicillium</taxon>
    </lineage>
</organism>
<dbReference type="RefSeq" id="XP_056469401.1">
    <property type="nucleotide sequence ID" value="XM_056624413.1"/>
</dbReference>
<evidence type="ECO:0000313" key="2">
    <source>
        <dbReference type="EMBL" id="KAJ5082879.1"/>
    </source>
</evidence>
<dbReference type="GeneID" id="81363392"/>
<keyword evidence="1" id="KW-0472">Membrane</keyword>